<dbReference type="OrthoDB" id="5987936at2759"/>
<evidence type="ECO:0000313" key="15">
    <source>
        <dbReference type="EMBL" id="CAG5125287.1"/>
    </source>
</evidence>
<dbReference type="PRINTS" id="PR00237">
    <property type="entry name" value="GPCRRHODOPSN"/>
</dbReference>
<dbReference type="AlphaFoldDB" id="A0A8S3Z714"/>
<dbReference type="InterPro" id="IPR000276">
    <property type="entry name" value="GPCR_Rhodpsn"/>
</dbReference>
<dbReference type="GO" id="GO:0043005">
    <property type="term" value="C:neuron projection"/>
    <property type="evidence" value="ECO:0007669"/>
    <property type="project" value="TreeGrafter"/>
</dbReference>
<protein>
    <recommendedName>
        <fullName evidence="2">Neuropeptide Y receptor type 1</fullName>
    </recommendedName>
</protein>
<dbReference type="SUPFAM" id="SSF81321">
    <property type="entry name" value="Family A G protein-coupled receptor-like"/>
    <property type="match status" value="1"/>
</dbReference>
<dbReference type="PROSITE" id="PS50262">
    <property type="entry name" value="G_PROTEIN_RECEP_F1_2"/>
    <property type="match status" value="1"/>
</dbReference>
<evidence type="ECO:0000256" key="4">
    <source>
        <dbReference type="ARBA" id="ARBA00022692"/>
    </source>
</evidence>
<keyword evidence="11" id="KW-0807">Transducer</keyword>
<evidence type="ECO:0000256" key="13">
    <source>
        <dbReference type="SAM" id="Phobius"/>
    </source>
</evidence>
<accession>A0A8S3Z714</accession>
<feature type="transmembrane region" description="Helical" evidence="13">
    <location>
        <begin position="75"/>
        <end position="104"/>
    </location>
</feature>
<evidence type="ECO:0000256" key="8">
    <source>
        <dbReference type="ARBA" id="ARBA00023139"/>
    </source>
</evidence>
<dbReference type="PANTHER" id="PTHR24235:SF24">
    <property type="entry name" value="NEUROPEPTIDE Y RECEPTOR TYPE 1"/>
    <property type="match status" value="1"/>
</dbReference>
<keyword evidence="10" id="KW-0325">Glycoprotein</keyword>
<dbReference type="InterPro" id="IPR017452">
    <property type="entry name" value="GPCR_Rhodpsn_7TM"/>
</dbReference>
<keyword evidence="8" id="KW-0564">Palmitate</keyword>
<keyword evidence="4 13" id="KW-0812">Transmembrane</keyword>
<dbReference type="GO" id="GO:0042923">
    <property type="term" value="F:neuropeptide binding"/>
    <property type="evidence" value="ECO:0007669"/>
    <property type="project" value="TreeGrafter"/>
</dbReference>
<organism evidence="15 16">
    <name type="scientific">Candidula unifasciata</name>
    <dbReference type="NCBI Taxonomy" id="100452"/>
    <lineage>
        <taxon>Eukaryota</taxon>
        <taxon>Metazoa</taxon>
        <taxon>Spiralia</taxon>
        <taxon>Lophotrochozoa</taxon>
        <taxon>Mollusca</taxon>
        <taxon>Gastropoda</taxon>
        <taxon>Heterobranchia</taxon>
        <taxon>Euthyneura</taxon>
        <taxon>Panpulmonata</taxon>
        <taxon>Eupulmonata</taxon>
        <taxon>Stylommatophora</taxon>
        <taxon>Helicina</taxon>
        <taxon>Helicoidea</taxon>
        <taxon>Geomitridae</taxon>
        <taxon>Candidula</taxon>
    </lineage>
</organism>
<evidence type="ECO:0000256" key="9">
    <source>
        <dbReference type="ARBA" id="ARBA00023170"/>
    </source>
</evidence>
<keyword evidence="7 13" id="KW-0472">Membrane</keyword>
<dbReference type="Gene3D" id="1.20.1070.10">
    <property type="entry name" value="Rhodopsin 7-helix transmembrane proteins"/>
    <property type="match status" value="1"/>
</dbReference>
<keyword evidence="12" id="KW-0449">Lipoprotein</keyword>
<evidence type="ECO:0000256" key="2">
    <source>
        <dbReference type="ARBA" id="ARBA00019471"/>
    </source>
</evidence>
<evidence type="ECO:0000256" key="3">
    <source>
        <dbReference type="ARBA" id="ARBA00022475"/>
    </source>
</evidence>
<evidence type="ECO:0000256" key="11">
    <source>
        <dbReference type="ARBA" id="ARBA00023224"/>
    </source>
</evidence>
<feature type="domain" description="G-protein coupled receptors family 1 profile" evidence="14">
    <location>
        <begin position="95"/>
        <end position="162"/>
    </location>
</feature>
<evidence type="ECO:0000256" key="10">
    <source>
        <dbReference type="ARBA" id="ARBA00023180"/>
    </source>
</evidence>
<dbReference type="Pfam" id="PF00001">
    <property type="entry name" value="7tm_1"/>
    <property type="match status" value="1"/>
</dbReference>
<evidence type="ECO:0000256" key="12">
    <source>
        <dbReference type="ARBA" id="ARBA00023288"/>
    </source>
</evidence>
<dbReference type="Proteomes" id="UP000678393">
    <property type="component" value="Unassembled WGS sequence"/>
</dbReference>
<keyword evidence="9" id="KW-0675">Receptor</keyword>
<name>A0A8S3Z714_9EUPU</name>
<proteinExistence type="predicted"/>
<sequence>MELNITENVMAYEKVNTSNINLSTKISPNCGASNDYDDMDFNVSLHNISSLSMLVPNNMSSNTTVRYYGLIKQPVVMLVVLTVSYSIVFFLALMGNLSVVLVVAKDKSLHTATNFLLVNMAVADMLMAIFCLPITLMYNIFNGEYIMCICSSYFVVVTSAAV</sequence>
<dbReference type="EMBL" id="CAJHNH020002006">
    <property type="protein sequence ID" value="CAG5125287.1"/>
    <property type="molecule type" value="Genomic_DNA"/>
</dbReference>
<reference evidence="15" key="1">
    <citation type="submission" date="2021-04" db="EMBL/GenBank/DDBJ databases">
        <authorList>
            <consortium name="Molecular Ecology Group"/>
        </authorList>
    </citation>
    <scope>NUCLEOTIDE SEQUENCE</scope>
</reference>
<dbReference type="GO" id="GO:0005886">
    <property type="term" value="C:plasma membrane"/>
    <property type="evidence" value="ECO:0007669"/>
    <property type="project" value="UniProtKB-SubCell"/>
</dbReference>
<evidence type="ECO:0000259" key="14">
    <source>
        <dbReference type="PROSITE" id="PS50262"/>
    </source>
</evidence>
<evidence type="ECO:0000313" key="16">
    <source>
        <dbReference type="Proteomes" id="UP000678393"/>
    </source>
</evidence>
<feature type="transmembrane region" description="Helical" evidence="13">
    <location>
        <begin position="116"/>
        <end position="138"/>
    </location>
</feature>
<dbReference type="PANTHER" id="PTHR24235">
    <property type="entry name" value="NEUROPEPTIDE Y RECEPTOR"/>
    <property type="match status" value="1"/>
</dbReference>
<dbReference type="GO" id="GO:0008188">
    <property type="term" value="F:neuropeptide receptor activity"/>
    <property type="evidence" value="ECO:0007669"/>
    <property type="project" value="TreeGrafter"/>
</dbReference>
<comment type="subcellular location">
    <subcellularLocation>
        <location evidence="1">Cell membrane</location>
        <topology evidence="1">Multi-pass membrane protein</topology>
    </subcellularLocation>
</comment>
<keyword evidence="6" id="KW-0297">G-protein coupled receptor</keyword>
<evidence type="ECO:0000256" key="1">
    <source>
        <dbReference type="ARBA" id="ARBA00004651"/>
    </source>
</evidence>
<evidence type="ECO:0000256" key="7">
    <source>
        <dbReference type="ARBA" id="ARBA00023136"/>
    </source>
</evidence>
<keyword evidence="3" id="KW-1003">Cell membrane</keyword>
<keyword evidence="5 13" id="KW-1133">Transmembrane helix</keyword>
<evidence type="ECO:0000256" key="6">
    <source>
        <dbReference type="ARBA" id="ARBA00023040"/>
    </source>
</evidence>
<keyword evidence="16" id="KW-1185">Reference proteome</keyword>
<evidence type="ECO:0000256" key="5">
    <source>
        <dbReference type="ARBA" id="ARBA00022989"/>
    </source>
</evidence>
<comment type="caution">
    <text evidence="15">The sequence shown here is derived from an EMBL/GenBank/DDBJ whole genome shotgun (WGS) entry which is preliminary data.</text>
</comment>
<gene>
    <name evidence="15" type="ORF">CUNI_LOCUS10845</name>
</gene>